<dbReference type="Gene3D" id="3.90.25.10">
    <property type="entry name" value="UDP-galactose 4-epimerase, domain 1"/>
    <property type="match status" value="1"/>
</dbReference>
<dbReference type="Proteomes" id="UP000240509">
    <property type="component" value="Unassembled WGS sequence"/>
</dbReference>
<comment type="similarity">
    <text evidence="1">Belongs to the NAD(P)-dependent epimerase/dehydratase family.</text>
</comment>
<gene>
    <name evidence="3" type="ORF">C6Y45_06170</name>
</gene>
<organism evidence="3 4">
    <name type="scientific">Alkalicoccus saliphilus</name>
    <dbReference type="NCBI Taxonomy" id="200989"/>
    <lineage>
        <taxon>Bacteria</taxon>
        <taxon>Bacillati</taxon>
        <taxon>Bacillota</taxon>
        <taxon>Bacilli</taxon>
        <taxon>Bacillales</taxon>
        <taxon>Bacillaceae</taxon>
        <taxon>Alkalicoccus</taxon>
    </lineage>
</organism>
<accession>A0A2T4U7R0</accession>
<dbReference type="Pfam" id="PF01370">
    <property type="entry name" value="Epimerase"/>
    <property type="match status" value="1"/>
</dbReference>
<dbReference type="PROSITE" id="PS00061">
    <property type="entry name" value="ADH_SHORT"/>
    <property type="match status" value="1"/>
</dbReference>
<keyword evidence="4" id="KW-1185">Reference proteome</keyword>
<dbReference type="RefSeq" id="WP_107584327.1">
    <property type="nucleotide sequence ID" value="NZ_PZJJ01000007.1"/>
</dbReference>
<evidence type="ECO:0000313" key="4">
    <source>
        <dbReference type="Proteomes" id="UP000240509"/>
    </source>
</evidence>
<evidence type="ECO:0000256" key="1">
    <source>
        <dbReference type="ARBA" id="ARBA00007637"/>
    </source>
</evidence>
<dbReference type="AlphaFoldDB" id="A0A2T4U7R0"/>
<dbReference type="EMBL" id="PZJJ01000007">
    <property type="protein sequence ID" value="PTL39412.1"/>
    <property type="molecule type" value="Genomic_DNA"/>
</dbReference>
<protein>
    <submittedName>
        <fullName evidence="3">UDP-glucose 4-epimerase</fullName>
    </submittedName>
</protein>
<dbReference type="InterPro" id="IPR020904">
    <property type="entry name" value="Sc_DH/Rdtase_CS"/>
</dbReference>
<name>A0A2T4U7R0_9BACI</name>
<comment type="caution">
    <text evidence="3">The sequence shown here is derived from an EMBL/GenBank/DDBJ whole genome shotgun (WGS) entry which is preliminary data.</text>
</comment>
<dbReference type="Gene3D" id="3.40.50.720">
    <property type="entry name" value="NAD(P)-binding Rossmann-like Domain"/>
    <property type="match status" value="1"/>
</dbReference>
<dbReference type="SUPFAM" id="SSF51735">
    <property type="entry name" value="NAD(P)-binding Rossmann-fold domains"/>
    <property type="match status" value="1"/>
</dbReference>
<evidence type="ECO:0000259" key="2">
    <source>
        <dbReference type="Pfam" id="PF01370"/>
    </source>
</evidence>
<evidence type="ECO:0000313" key="3">
    <source>
        <dbReference type="EMBL" id="PTL39412.1"/>
    </source>
</evidence>
<dbReference type="PANTHER" id="PTHR43000">
    <property type="entry name" value="DTDP-D-GLUCOSE 4,6-DEHYDRATASE-RELATED"/>
    <property type="match status" value="1"/>
</dbReference>
<proteinExistence type="inferred from homology"/>
<dbReference type="InterPro" id="IPR036291">
    <property type="entry name" value="NAD(P)-bd_dom_sf"/>
</dbReference>
<dbReference type="InterPro" id="IPR001509">
    <property type="entry name" value="Epimerase_deHydtase"/>
</dbReference>
<sequence length="307" mass="33697">MQTIFVTGGAGFIGSHVVERLLARGDKVVVYDNFTTGSYGNVPEDTVVVEGDIRDKERTENAVMRHQPDGIIHLAAQSKVGPSLERPEEDLAVNILGTVHLLEAARKNGIRRFISASSAAVYGHAKILPITESTDTEPLSPYGTSKLAAEQYIQSYARLYPIRTAGLRFANVYGPRQTIETEAGVITIFCETLLSGKQPSIQGDGEQTRDFVYVKDVAEAVLESLDNESAQGIYNVSSDTETSINDLLLELSRAAGREFSPGYGAPRPGDIRHSSLSYKRLHKETGWIPKVSLTEGLEKTMEYYKQK</sequence>
<feature type="domain" description="NAD-dependent epimerase/dehydratase" evidence="2">
    <location>
        <begin position="4"/>
        <end position="236"/>
    </location>
</feature>
<reference evidence="3 4" key="1">
    <citation type="submission" date="2018-03" db="EMBL/GenBank/DDBJ databases">
        <title>Alkalicoccus saliphilus sp. nov., isolated from a mineral pool.</title>
        <authorList>
            <person name="Zhao B."/>
        </authorList>
    </citation>
    <scope>NUCLEOTIDE SEQUENCE [LARGE SCALE GENOMIC DNA]</scope>
    <source>
        <strain evidence="3 4">6AG</strain>
    </source>
</reference>
<dbReference type="OrthoDB" id="9771073at2"/>